<feature type="compositionally biased region" description="Low complexity" evidence="2">
    <location>
        <begin position="9"/>
        <end position="25"/>
    </location>
</feature>
<dbReference type="Gene3D" id="4.10.320.10">
    <property type="entry name" value="E3-binding domain"/>
    <property type="match status" value="1"/>
</dbReference>
<feature type="non-terminal residue" evidence="4">
    <location>
        <position position="1"/>
    </location>
</feature>
<accession>A0A147KMR5</accession>
<reference evidence="5" key="1">
    <citation type="journal article" date="2017" name="Acta Aliment.">
        <title>Plant polysaccharide degrading enzyme system of Thermpbifida cellulosilytica TB100 revealed by de novo genome project data.</title>
        <authorList>
            <person name="Toth A."/>
            <person name="Baka E."/>
            <person name="Luzics S."/>
            <person name="Bata-Vidacs I."/>
            <person name="Nagy I."/>
            <person name="Balint B."/>
            <person name="Herceg R."/>
            <person name="Olasz F."/>
            <person name="Wilk T."/>
            <person name="Nagy T."/>
            <person name="Kriszt B."/>
            <person name="Nagy I."/>
            <person name="Kukolya J."/>
        </authorList>
    </citation>
    <scope>NUCLEOTIDE SEQUENCE [LARGE SCALE GENOMIC DNA]</scope>
    <source>
        <strain evidence="5">TB100</strain>
    </source>
</reference>
<evidence type="ECO:0000259" key="3">
    <source>
        <dbReference type="Pfam" id="PF23359"/>
    </source>
</evidence>
<evidence type="ECO:0000256" key="2">
    <source>
        <dbReference type="SAM" id="MobiDB-lite"/>
    </source>
</evidence>
<dbReference type="InterPro" id="IPR036625">
    <property type="entry name" value="E3-bd_dom_sf"/>
</dbReference>
<proteinExistence type="predicted"/>
<sequence>PFVSAARLAPARPSEAQAAAPAQCRQRTAEIRAWARARGERVNGRGRIPRAVVDAYHAARQHR</sequence>
<keyword evidence="1" id="KW-0238">DNA-binding</keyword>
<dbReference type="RefSeq" id="WP_198156422.1">
    <property type="nucleotide sequence ID" value="NZ_KQ950183.1"/>
</dbReference>
<evidence type="ECO:0000313" key="4">
    <source>
        <dbReference type="EMBL" id="KUP98563.1"/>
    </source>
</evidence>
<dbReference type="Proteomes" id="UP000074382">
    <property type="component" value="Unassembled WGS sequence"/>
</dbReference>
<dbReference type="GO" id="GO:0003677">
    <property type="term" value="F:DNA binding"/>
    <property type="evidence" value="ECO:0007669"/>
    <property type="project" value="UniProtKB-KW"/>
</dbReference>
<protein>
    <recommendedName>
        <fullName evidence="3">Lsr2 DNA-binding domain-containing protein</fullName>
    </recommendedName>
</protein>
<gene>
    <name evidence="4" type="ORF">AC529_01070</name>
</gene>
<organism evidence="4 5">
    <name type="scientific">Thermobifida cellulosilytica TB100</name>
    <dbReference type="NCBI Taxonomy" id="665004"/>
    <lineage>
        <taxon>Bacteria</taxon>
        <taxon>Bacillati</taxon>
        <taxon>Actinomycetota</taxon>
        <taxon>Actinomycetes</taxon>
        <taxon>Streptosporangiales</taxon>
        <taxon>Nocardiopsidaceae</taxon>
        <taxon>Thermobifida</taxon>
    </lineage>
</organism>
<dbReference type="InterPro" id="IPR055370">
    <property type="entry name" value="Lsr2_DNA-bd"/>
</dbReference>
<comment type="caution">
    <text evidence="4">The sequence shown here is derived from an EMBL/GenBank/DDBJ whole genome shotgun (WGS) entry which is preliminary data.</text>
</comment>
<keyword evidence="5" id="KW-1185">Reference proteome</keyword>
<name>A0A147KMR5_THECS</name>
<feature type="domain" description="Lsr2 DNA-binding" evidence="3">
    <location>
        <begin position="25"/>
        <end position="59"/>
    </location>
</feature>
<dbReference type="Pfam" id="PF23359">
    <property type="entry name" value="Lsr2_DNA-bd"/>
    <property type="match status" value="1"/>
</dbReference>
<feature type="region of interest" description="Disordered" evidence="2">
    <location>
        <begin position="1"/>
        <end position="25"/>
    </location>
</feature>
<dbReference type="PATRIC" id="fig|665004.4.peg.3031"/>
<dbReference type="AlphaFoldDB" id="A0A147KMR5"/>
<evidence type="ECO:0000313" key="5">
    <source>
        <dbReference type="Proteomes" id="UP000074382"/>
    </source>
</evidence>
<dbReference type="EMBL" id="LGEM01000006">
    <property type="protein sequence ID" value="KUP98563.1"/>
    <property type="molecule type" value="Genomic_DNA"/>
</dbReference>
<dbReference type="GO" id="GO:0016746">
    <property type="term" value="F:acyltransferase activity"/>
    <property type="evidence" value="ECO:0007669"/>
    <property type="project" value="InterPro"/>
</dbReference>
<evidence type="ECO:0000256" key="1">
    <source>
        <dbReference type="ARBA" id="ARBA00023125"/>
    </source>
</evidence>